<dbReference type="GO" id="GO:0048667">
    <property type="term" value="P:cell morphogenesis involved in neuron differentiation"/>
    <property type="evidence" value="ECO:0007669"/>
    <property type="project" value="TreeGrafter"/>
</dbReference>
<dbReference type="OrthoDB" id="844594at2759"/>
<feature type="region of interest" description="Disordered" evidence="3">
    <location>
        <begin position="337"/>
        <end position="378"/>
    </location>
</feature>
<dbReference type="InterPro" id="IPR036915">
    <property type="entry name" value="Cyclin-like_sf"/>
</dbReference>
<name>A0A556UZF0_BAGYA</name>
<gene>
    <name evidence="6" type="ORF">Baya_10784</name>
</gene>
<dbReference type="GO" id="GO:2000134">
    <property type="term" value="P:negative regulation of G1/S transition of mitotic cell cycle"/>
    <property type="evidence" value="ECO:0007669"/>
    <property type="project" value="TreeGrafter"/>
</dbReference>
<evidence type="ECO:0000313" key="6">
    <source>
        <dbReference type="EMBL" id="TSQ12704.1"/>
    </source>
</evidence>
<accession>A0A556UZF0</accession>
<evidence type="ECO:0000313" key="7">
    <source>
        <dbReference type="Proteomes" id="UP000319801"/>
    </source>
</evidence>
<feature type="compositionally biased region" description="Polar residues" evidence="3">
    <location>
        <begin position="337"/>
        <end position="346"/>
    </location>
</feature>
<feature type="domain" description="Retinoblastoma-associated protein C-terminal" evidence="5">
    <location>
        <begin position="255"/>
        <end position="406"/>
    </location>
</feature>
<dbReference type="EMBL" id="VCAZ01000082">
    <property type="protein sequence ID" value="TSQ12704.1"/>
    <property type="molecule type" value="Genomic_DNA"/>
</dbReference>
<dbReference type="SMART" id="SM01369">
    <property type="entry name" value="Rb_C"/>
    <property type="match status" value="1"/>
</dbReference>
<protein>
    <submittedName>
        <fullName evidence="6">Retinoblastoma-associated protein</fullName>
    </submittedName>
</protein>
<dbReference type="Gene3D" id="1.10.472.10">
    <property type="entry name" value="Cyclin-like"/>
    <property type="match status" value="1"/>
</dbReference>
<evidence type="ECO:0000256" key="2">
    <source>
        <dbReference type="ARBA" id="ARBA00022853"/>
    </source>
</evidence>
<keyword evidence="7" id="KW-1185">Reference proteome</keyword>
<evidence type="ECO:0000256" key="3">
    <source>
        <dbReference type="SAM" id="MobiDB-lite"/>
    </source>
</evidence>
<feature type="region of interest" description="Disordered" evidence="3">
    <location>
        <begin position="106"/>
        <end position="127"/>
    </location>
</feature>
<evidence type="ECO:0000259" key="4">
    <source>
        <dbReference type="SMART" id="SM00385"/>
    </source>
</evidence>
<feature type="compositionally biased region" description="Polar residues" evidence="3">
    <location>
        <begin position="118"/>
        <end position="127"/>
    </location>
</feature>
<dbReference type="GO" id="GO:0035189">
    <property type="term" value="C:Rb-E2F complex"/>
    <property type="evidence" value="ECO:0007669"/>
    <property type="project" value="TreeGrafter"/>
</dbReference>
<dbReference type="Proteomes" id="UP000319801">
    <property type="component" value="Unassembled WGS sequence"/>
</dbReference>
<dbReference type="PANTHER" id="PTHR13742:SF36">
    <property type="entry name" value="RETINOBLASTOMA-ASSOCIATED PROTEIN"/>
    <property type="match status" value="1"/>
</dbReference>
<feature type="compositionally biased region" description="Basic and acidic residues" evidence="3">
    <location>
        <begin position="629"/>
        <end position="652"/>
    </location>
</feature>
<sequence length="711" mass="79449">MSCSDQRAGRKGEEPLRITHLSFFLPPHPFIVSVRFPRHKYFLFVMGNLCRLVSVDSPVFELLRQSREDGHGEQAEPPATLNQPLQHNHTAADLYLSPQRPSRRVTAAAETEIPATPLSQPSAAGSKQHRSNSLSLFYKKLYRMAYLRLKRLFSQLLSAHPELEAIIWTLLQHTLQNEYELMKDRHLDQLMMSAMYAICKVKNVDLRFRTIVTAYKELPNTNQETFKRVLIRDGQYDSIIVFYNLVFMQKLKTNILQYASTRPPPLSPIPHISRSPYRYPSSPVRVAGGNLYISPLKSNRLNPAAMTPRSRFLVSIGESFGTSDKFHKINQMVSSTEWSLKRSSAGDSHPKPLKRLRFDVDGQDEADGSKSSGESTLDKKLAEMPAVNNCMHTLNSSDADIFQKGSRLSVAELAGKFTCQAPLPSENEVSKPVRRRPPRTLPLPASNDGGQGQYEKAEVGSQPPRKNRNSALIEKLQASLSPTALLPSPLSPGAGKQSPFFPSHFPSSPVSPTLVPKPSQLETPASFETPVESLMLPNINKSRARHSIKRRPPSRRLRQSVGDEEENITSPVSESSAPNAKENDVIQKKEENTEGTDPPSATSKQQQEQQQNEAAVDSGQQTVTSSEGVESRESVVSAEKEETVAEEKKSEQPEEDSSKEEATKQELDEEMVKEAQSELATENDKIEQEVNKEEESSSESPFLKEILNSLF</sequence>
<feature type="domain" description="Cyclin-like" evidence="4">
    <location>
        <begin position="147"/>
        <end position="235"/>
    </location>
</feature>
<reference evidence="6 7" key="1">
    <citation type="journal article" date="2019" name="Genome Biol. Evol.">
        <title>Whole-Genome Sequencing of the Giant Devil Catfish, Bagarius yarrelli.</title>
        <authorList>
            <person name="Jiang W."/>
            <person name="Lv Y."/>
            <person name="Cheng L."/>
            <person name="Yang K."/>
            <person name="Chao B."/>
            <person name="Wang X."/>
            <person name="Li Y."/>
            <person name="Pan X."/>
            <person name="You X."/>
            <person name="Zhang Y."/>
            <person name="Yang J."/>
            <person name="Li J."/>
            <person name="Zhang X."/>
            <person name="Liu S."/>
            <person name="Sun C."/>
            <person name="Yang J."/>
            <person name="Shi Q."/>
        </authorList>
    </citation>
    <scope>NUCLEOTIDE SEQUENCE [LARGE SCALE GENOMIC DNA]</scope>
    <source>
        <strain evidence="6">JWS20170419001</strain>
        <tissue evidence="6">Muscle</tissue>
    </source>
</reference>
<dbReference type="CDD" id="cd20599">
    <property type="entry name" value="CYCLIN_RB"/>
    <property type="match status" value="1"/>
</dbReference>
<evidence type="ECO:0000259" key="5">
    <source>
        <dbReference type="SMART" id="SM01369"/>
    </source>
</evidence>
<dbReference type="InterPro" id="IPR029341">
    <property type="entry name" value="FAM21/CAPZIP"/>
</dbReference>
<dbReference type="GO" id="GO:0006325">
    <property type="term" value="P:chromatin organization"/>
    <property type="evidence" value="ECO:0007669"/>
    <property type="project" value="UniProtKB-KW"/>
</dbReference>
<evidence type="ECO:0000256" key="1">
    <source>
        <dbReference type="ARBA" id="ARBA00022553"/>
    </source>
</evidence>
<dbReference type="SUPFAM" id="SSF47954">
    <property type="entry name" value="Cyclin-like"/>
    <property type="match status" value="1"/>
</dbReference>
<dbReference type="GO" id="GO:0000785">
    <property type="term" value="C:chromatin"/>
    <property type="evidence" value="ECO:0007669"/>
    <property type="project" value="TreeGrafter"/>
</dbReference>
<dbReference type="InterPro" id="IPR002719">
    <property type="entry name" value="RB_B"/>
</dbReference>
<dbReference type="InterPro" id="IPR013763">
    <property type="entry name" value="Cyclin-like_dom"/>
</dbReference>
<feature type="compositionally biased region" description="Low complexity" evidence="3">
    <location>
        <begin position="484"/>
        <end position="512"/>
    </location>
</feature>
<feature type="region of interest" description="Disordered" evidence="3">
    <location>
        <begin position="484"/>
        <end position="711"/>
    </location>
</feature>
<keyword evidence="1" id="KW-0597">Phosphoprotein</keyword>
<dbReference type="FunFam" id="1.10.472.10:FF:000033">
    <property type="entry name" value="retinoblastoma-associated protein isoform X1"/>
    <property type="match status" value="1"/>
</dbReference>
<dbReference type="AlphaFoldDB" id="A0A556UZF0"/>
<dbReference type="InterPro" id="IPR028309">
    <property type="entry name" value="RB_fam"/>
</dbReference>
<dbReference type="Pfam" id="PF01857">
    <property type="entry name" value="RB_B"/>
    <property type="match status" value="1"/>
</dbReference>
<feature type="compositionally biased region" description="Basic and acidic residues" evidence="3">
    <location>
        <begin position="581"/>
        <end position="592"/>
    </location>
</feature>
<dbReference type="Pfam" id="PF08934">
    <property type="entry name" value="Rb_C"/>
    <property type="match status" value="1"/>
</dbReference>
<feature type="compositionally biased region" description="Polar residues" evidence="3">
    <location>
        <begin position="568"/>
        <end position="578"/>
    </location>
</feature>
<keyword evidence="2" id="KW-0156">Chromatin regulator</keyword>
<comment type="caution">
    <text evidence="6">The sequence shown here is derived from an EMBL/GenBank/DDBJ whole genome shotgun (WGS) entry which is preliminary data.</text>
</comment>
<feature type="region of interest" description="Disordered" evidence="3">
    <location>
        <begin position="422"/>
        <end position="467"/>
    </location>
</feature>
<feature type="compositionally biased region" description="Basic and acidic residues" evidence="3">
    <location>
        <begin position="659"/>
        <end position="695"/>
    </location>
</feature>
<organism evidence="6 7">
    <name type="scientific">Bagarius yarrelli</name>
    <name type="common">Goonch</name>
    <name type="synonym">Bagrus yarrelli</name>
    <dbReference type="NCBI Taxonomy" id="175774"/>
    <lineage>
        <taxon>Eukaryota</taxon>
        <taxon>Metazoa</taxon>
        <taxon>Chordata</taxon>
        <taxon>Craniata</taxon>
        <taxon>Vertebrata</taxon>
        <taxon>Euteleostomi</taxon>
        <taxon>Actinopterygii</taxon>
        <taxon>Neopterygii</taxon>
        <taxon>Teleostei</taxon>
        <taxon>Ostariophysi</taxon>
        <taxon>Siluriformes</taxon>
        <taxon>Sisoridae</taxon>
        <taxon>Sisorinae</taxon>
        <taxon>Bagarius</taxon>
    </lineage>
</organism>
<dbReference type="Pfam" id="PF15255">
    <property type="entry name" value="CAP-ZIP_m"/>
    <property type="match status" value="1"/>
</dbReference>
<feature type="compositionally biased region" description="Low complexity" evidence="3">
    <location>
        <begin position="106"/>
        <end position="117"/>
    </location>
</feature>
<proteinExistence type="predicted"/>
<dbReference type="SMART" id="SM00385">
    <property type="entry name" value="CYCLIN"/>
    <property type="match status" value="1"/>
</dbReference>
<dbReference type="GO" id="GO:0031175">
    <property type="term" value="P:neuron projection development"/>
    <property type="evidence" value="ECO:0007669"/>
    <property type="project" value="TreeGrafter"/>
</dbReference>
<dbReference type="GO" id="GO:0000977">
    <property type="term" value="F:RNA polymerase II transcription regulatory region sequence-specific DNA binding"/>
    <property type="evidence" value="ECO:0007669"/>
    <property type="project" value="TreeGrafter"/>
</dbReference>
<dbReference type="PANTHER" id="PTHR13742">
    <property type="entry name" value="RETINOBLASTOMA-ASSOCIATED PROTEIN RB -RELATED"/>
    <property type="match status" value="1"/>
</dbReference>
<dbReference type="InterPro" id="IPR015030">
    <property type="entry name" value="RB_C"/>
</dbReference>
<feature type="compositionally biased region" description="Basic residues" evidence="3">
    <location>
        <begin position="542"/>
        <end position="558"/>
    </location>
</feature>
<dbReference type="Gene3D" id="6.10.250.530">
    <property type="match status" value="1"/>
</dbReference>
<dbReference type="GO" id="GO:0006357">
    <property type="term" value="P:regulation of transcription by RNA polymerase II"/>
    <property type="evidence" value="ECO:0007669"/>
    <property type="project" value="InterPro"/>
</dbReference>